<comment type="caution">
    <text evidence="1">The sequence shown here is derived from an EMBL/GenBank/DDBJ whole genome shotgun (WGS) entry which is preliminary data.</text>
</comment>
<dbReference type="EMBL" id="AEGP01000040">
    <property type="protein sequence ID" value="EGG42040.1"/>
    <property type="molecule type" value="Genomic_DNA"/>
</dbReference>
<accession>F3KKN1</accession>
<protein>
    <submittedName>
        <fullName evidence="1">Uncharacterized protein</fullName>
    </submittedName>
</protein>
<organism evidence="1">
    <name type="scientific">Candidatus Nitrosarchaeum limnium SFB1</name>
    <dbReference type="NCBI Taxonomy" id="886738"/>
    <lineage>
        <taxon>Archaea</taxon>
        <taxon>Nitrososphaerota</taxon>
        <taxon>Nitrososphaeria</taxon>
        <taxon>Nitrosopumilales</taxon>
        <taxon>Nitrosopumilaceae</taxon>
        <taxon>Nitrosarchaeum</taxon>
    </lineage>
</organism>
<sequence>MHSKIALIFVFVIALGLIGSASAHKSEVVGDYKIEIGWKNEPPIVGMDNQIELTVTTATAFDKAEAEKEDQNMEGMNMEDFNDSHMDNTDHMMEDTPDSNMTDSDHMMEAGHDDHEMNSGNHMGKTISTGILKGFTAEIVLGDNNIPLNLMEDSKYPGVYHAQFTPMMTGFPMVHISGILNDEDVNATFHPEQVEPLSMLSPLKQMANGISPGDVQCKEGFGVYKRTFDDSAVCLHPSSGEKLILRGVVVHF</sequence>
<dbReference type="STRING" id="886738.Nlim_1055"/>
<dbReference type="AlphaFoldDB" id="F3KKN1"/>
<proteinExistence type="predicted"/>
<dbReference type="Proteomes" id="UP000004348">
    <property type="component" value="Chromosome"/>
</dbReference>
<gene>
    <name evidence="1" type="ORF">Nlim_1055</name>
</gene>
<name>F3KKN1_9ARCH</name>
<evidence type="ECO:0000313" key="1">
    <source>
        <dbReference type="EMBL" id="EGG42040.1"/>
    </source>
</evidence>
<dbReference type="HOGENOM" id="CLU_1100919_0_0_2"/>
<reference evidence="1" key="1">
    <citation type="journal article" date="2011" name="PLoS ONE">
        <title>Genome of a low-salinity ammonia-oxidizing archaeon determined by single-cell and metagenomic analysis.</title>
        <authorList>
            <person name="Blainey P.C."/>
            <person name="Mosier A.C."/>
            <person name="Potanina A."/>
            <person name="Francis C.A."/>
            <person name="Quake S.R."/>
        </authorList>
    </citation>
    <scope>NUCLEOTIDE SEQUENCE [LARGE SCALE GENOMIC DNA]</scope>
    <source>
        <strain evidence="1">SFB1</strain>
    </source>
</reference>